<accession>A0A6B1DV30</accession>
<dbReference type="SUPFAM" id="SSF51658">
    <property type="entry name" value="Xylose isomerase-like"/>
    <property type="match status" value="1"/>
</dbReference>
<feature type="active site" description="Proton donor/acceptor" evidence="2">
    <location>
        <position position="187"/>
    </location>
</feature>
<dbReference type="InterPro" id="IPR036237">
    <property type="entry name" value="Xyl_isomerase-like_sf"/>
</dbReference>
<dbReference type="InterPro" id="IPR026040">
    <property type="entry name" value="HyI-like"/>
</dbReference>
<dbReference type="PANTHER" id="PTHR43489:SF3">
    <property type="entry name" value="XYLOSE ISOMERASE DOMAIN PROTEIN TIM BARREL"/>
    <property type="match status" value="1"/>
</dbReference>
<keyword evidence="1" id="KW-0413">Isomerase</keyword>
<sequence>MMRVNVSNYHRYGLKSLPASGPSFRLGGTGSRLDFKQHSHPVIHACGKFSMVNLSVCIEMFWLDETDPAAKVRNVKECGIGAYEFWAWSNKDVDAVAEAQAETGLVCAGHLLEPPFALTARETEQALVEGVSKSAAIAERLGSPGMIVTTGNILADEAWDITLRRVVRRLKVLSAVAADHGLKIYLEPLNPVVDHHGYWLTTMAQAADIVAEVDSPALTILYDIYHQQITEGNLISNLRTYLPLIGHIHTAGVPGRHELADNEIDYRAVFKAIDESDYAGYVGLEFRPSLTEAEALAQAVRIAEQAV</sequence>
<feature type="domain" description="Xylose isomerase-like TIM barrel" evidence="3">
    <location>
        <begin position="73"/>
        <end position="298"/>
    </location>
</feature>
<dbReference type="InterPro" id="IPR050417">
    <property type="entry name" value="Sugar_Epim/Isomerase"/>
</dbReference>
<feature type="active site" description="Proton donor/acceptor" evidence="2">
    <location>
        <position position="285"/>
    </location>
</feature>
<reference evidence="4" key="1">
    <citation type="submission" date="2019-09" db="EMBL/GenBank/DDBJ databases">
        <title>Characterisation of the sponge microbiome using genome-centric metagenomics.</title>
        <authorList>
            <person name="Engelberts J.P."/>
            <person name="Robbins S.J."/>
            <person name="De Goeij J.M."/>
            <person name="Aranda M."/>
            <person name="Bell S.C."/>
            <person name="Webster N.S."/>
        </authorList>
    </citation>
    <scope>NUCLEOTIDE SEQUENCE</scope>
    <source>
        <strain evidence="4">SB0662_bin_9</strain>
    </source>
</reference>
<organism evidence="4">
    <name type="scientific">Caldilineaceae bacterium SB0662_bin_9</name>
    <dbReference type="NCBI Taxonomy" id="2605258"/>
    <lineage>
        <taxon>Bacteria</taxon>
        <taxon>Bacillati</taxon>
        <taxon>Chloroflexota</taxon>
        <taxon>Caldilineae</taxon>
        <taxon>Caldilineales</taxon>
        <taxon>Caldilineaceae</taxon>
    </lineage>
</organism>
<dbReference type="PANTHER" id="PTHR43489">
    <property type="entry name" value="ISOMERASE"/>
    <property type="match status" value="1"/>
</dbReference>
<dbReference type="AlphaFoldDB" id="A0A6B1DV30"/>
<dbReference type="PIRSF" id="PIRSF006241">
    <property type="entry name" value="HyI"/>
    <property type="match status" value="1"/>
</dbReference>
<evidence type="ECO:0000256" key="2">
    <source>
        <dbReference type="PIRSR" id="PIRSR006241-50"/>
    </source>
</evidence>
<gene>
    <name evidence="4" type="ORF">F4Y08_15330</name>
</gene>
<evidence type="ECO:0000256" key="1">
    <source>
        <dbReference type="ARBA" id="ARBA00023235"/>
    </source>
</evidence>
<evidence type="ECO:0000259" key="3">
    <source>
        <dbReference type="Pfam" id="PF01261"/>
    </source>
</evidence>
<dbReference type="EMBL" id="VXPY01000107">
    <property type="protein sequence ID" value="MYD91680.1"/>
    <property type="molecule type" value="Genomic_DNA"/>
</dbReference>
<comment type="caution">
    <text evidence="4">The sequence shown here is derived from an EMBL/GenBank/DDBJ whole genome shotgun (WGS) entry which is preliminary data.</text>
</comment>
<evidence type="ECO:0000313" key="4">
    <source>
        <dbReference type="EMBL" id="MYD91680.1"/>
    </source>
</evidence>
<dbReference type="Gene3D" id="3.20.20.150">
    <property type="entry name" value="Divalent-metal-dependent TIM barrel enzymes"/>
    <property type="match status" value="1"/>
</dbReference>
<name>A0A6B1DV30_9CHLR</name>
<dbReference type="GO" id="GO:0016853">
    <property type="term" value="F:isomerase activity"/>
    <property type="evidence" value="ECO:0007669"/>
    <property type="project" value="UniProtKB-KW"/>
</dbReference>
<dbReference type="Pfam" id="PF01261">
    <property type="entry name" value="AP_endonuc_2"/>
    <property type="match status" value="1"/>
</dbReference>
<proteinExistence type="predicted"/>
<protein>
    <submittedName>
        <fullName evidence="4">TIM barrel protein</fullName>
    </submittedName>
</protein>
<dbReference type="InterPro" id="IPR013022">
    <property type="entry name" value="Xyl_isomerase-like_TIM-brl"/>
</dbReference>